<keyword evidence="3" id="KW-0472">Membrane</keyword>
<dbReference type="PANTHER" id="PTHR30469:SF11">
    <property type="entry name" value="BLL4320 PROTEIN"/>
    <property type="match status" value="1"/>
</dbReference>
<dbReference type="Pfam" id="PF25917">
    <property type="entry name" value="BSH_RND"/>
    <property type="match status" value="1"/>
</dbReference>
<dbReference type="Gene3D" id="2.40.50.100">
    <property type="match status" value="1"/>
</dbReference>
<feature type="domain" description="CusB-like beta-barrel" evidence="5">
    <location>
        <begin position="205"/>
        <end position="277"/>
    </location>
</feature>
<evidence type="ECO:0000313" key="7">
    <source>
        <dbReference type="Proteomes" id="UP000256334"/>
    </source>
</evidence>
<feature type="transmembrane region" description="Helical" evidence="3">
    <location>
        <begin position="12"/>
        <end position="30"/>
    </location>
</feature>
<dbReference type="GO" id="GO:0015562">
    <property type="term" value="F:efflux transmembrane transporter activity"/>
    <property type="evidence" value="ECO:0007669"/>
    <property type="project" value="TreeGrafter"/>
</dbReference>
<proteinExistence type="inferred from homology"/>
<comment type="caution">
    <text evidence="6">The sequence shown here is derived from an EMBL/GenBank/DDBJ whole genome shotgun (WGS) entry which is preliminary data.</text>
</comment>
<evidence type="ECO:0000256" key="1">
    <source>
        <dbReference type="ARBA" id="ARBA00009477"/>
    </source>
</evidence>
<dbReference type="Gene3D" id="1.10.287.470">
    <property type="entry name" value="Helix hairpin bin"/>
    <property type="match status" value="1"/>
</dbReference>
<keyword evidence="7" id="KW-1185">Reference proteome</keyword>
<dbReference type="InterPro" id="IPR058792">
    <property type="entry name" value="Beta-barrel_RND_2"/>
</dbReference>
<dbReference type="Proteomes" id="UP000256334">
    <property type="component" value="Unassembled WGS sequence"/>
</dbReference>
<keyword evidence="3" id="KW-0812">Transmembrane</keyword>
<dbReference type="InterPro" id="IPR006143">
    <property type="entry name" value="RND_pump_MFP"/>
</dbReference>
<dbReference type="RefSeq" id="WP_170140566.1">
    <property type="nucleotide sequence ID" value="NZ_QRDJ01000007.1"/>
</dbReference>
<feature type="domain" description="Multidrug resistance protein MdtA-like barrel-sandwich hybrid" evidence="4">
    <location>
        <begin position="73"/>
        <end position="192"/>
    </location>
</feature>
<evidence type="ECO:0000313" key="6">
    <source>
        <dbReference type="EMBL" id="REC95255.1"/>
    </source>
</evidence>
<keyword evidence="3" id="KW-1133">Transmembrane helix</keyword>
<organism evidence="6 7">
    <name type="scientific">Kushneria indalinina DSM 14324</name>
    <dbReference type="NCBI Taxonomy" id="1122140"/>
    <lineage>
        <taxon>Bacteria</taxon>
        <taxon>Pseudomonadati</taxon>
        <taxon>Pseudomonadota</taxon>
        <taxon>Gammaproteobacteria</taxon>
        <taxon>Oceanospirillales</taxon>
        <taxon>Halomonadaceae</taxon>
        <taxon>Kushneria</taxon>
    </lineage>
</organism>
<dbReference type="SUPFAM" id="SSF111369">
    <property type="entry name" value="HlyD-like secretion proteins"/>
    <property type="match status" value="1"/>
</dbReference>
<name>A0A3D9DX81_9GAMM</name>
<evidence type="ECO:0000256" key="3">
    <source>
        <dbReference type="SAM" id="Phobius"/>
    </source>
</evidence>
<dbReference type="Gene3D" id="2.40.30.170">
    <property type="match status" value="1"/>
</dbReference>
<dbReference type="AlphaFoldDB" id="A0A3D9DX81"/>
<dbReference type="EMBL" id="QRDJ01000007">
    <property type="protein sequence ID" value="REC95255.1"/>
    <property type="molecule type" value="Genomic_DNA"/>
</dbReference>
<dbReference type="NCBIfam" id="TIGR01730">
    <property type="entry name" value="RND_mfp"/>
    <property type="match status" value="1"/>
</dbReference>
<reference evidence="6 7" key="1">
    <citation type="submission" date="2018-07" db="EMBL/GenBank/DDBJ databases">
        <title>Genomic Encyclopedia of Type Strains, Phase IV (KMG-IV): sequencing the most valuable type-strain genomes for metagenomic binning, comparative biology and taxonomic classification.</title>
        <authorList>
            <person name="Goeker M."/>
        </authorList>
    </citation>
    <scope>NUCLEOTIDE SEQUENCE [LARGE SCALE GENOMIC DNA]</scope>
    <source>
        <strain evidence="6 7">DSM 14324</strain>
    </source>
</reference>
<dbReference type="Pfam" id="PF25954">
    <property type="entry name" value="Beta-barrel_RND_2"/>
    <property type="match status" value="1"/>
</dbReference>
<accession>A0A3D9DX81</accession>
<dbReference type="InterPro" id="IPR058625">
    <property type="entry name" value="MdtA-like_BSH"/>
</dbReference>
<feature type="region of interest" description="Disordered" evidence="2">
    <location>
        <begin position="363"/>
        <end position="399"/>
    </location>
</feature>
<gene>
    <name evidence="6" type="ORF">C8D72_2091</name>
</gene>
<protein>
    <submittedName>
        <fullName evidence="6">Membrane fusion protein (Multidrug efflux system)</fullName>
    </submittedName>
</protein>
<dbReference type="PANTHER" id="PTHR30469">
    <property type="entry name" value="MULTIDRUG RESISTANCE PROTEIN MDTA"/>
    <property type="match status" value="1"/>
</dbReference>
<evidence type="ECO:0000259" key="5">
    <source>
        <dbReference type="Pfam" id="PF25954"/>
    </source>
</evidence>
<evidence type="ECO:0000259" key="4">
    <source>
        <dbReference type="Pfam" id="PF25917"/>
    </source>
</evidence>
<comment type="similarity">
    <text evidence="1">Belongs to the membrane fusion protein (MFP) (TC 8.A.1) family.</text>
</comment>
<dbReference type="GO" id="GO:1990281">
    <property type="term" value="C:efflux pump complex"/>
    <property type="evidence" value="ECO:0007669"/>
    <property type="project" value="TreeGrafter"/>
</dbReference>
<dbReference type="FunFam" id="2.40.30.170:FF:000010">
    <property type="entry name" value="Efflux RND transporter periplasmic adaptor subunit"/>
    <property type="match status" value="1"/>
</dbReference>
<dbReference type="Gene3D" id="2.40.420.20">
    <property type="match status" value="1"/>
</dbReference>
<sequence length="399" mass="44392">MPESHDARRPLTWLVALICVALALIFWWWLSLERAPQASGSSPPVAVGRADVIERDLSATLNAVGDVEATDSIEIASLVTERITGLNFDSGDRVQQGDLLIQLDDRAEQQGLRAARVIVEQEQREFDRLQPLVRQGSIATQQADEQRNRLESARIELARLTAALEDRTITAPVTGVMGLSNLSVGEQISADTPLVTLDSIDRVQVDFSLPERELRRINRGMRVTARSVAWPDRVFHGEITTIDPRLDRDTRTVMVRARFDNPDLALRPGMLLDIALQLPEQRRLIVPETAIMGERDRQWVYVVVQREDGYRAHRVAVRVVERAPGWAAVHATNKDSPLRPGASVAVSGLRDISEDRDLVLDEDAARDTGALFQQAPSEQLPPEQARGDDRVMPSETTAP</sequence>
<evidence type="ECO:0000256" key="2">
    <source>
        <dbReference type="SAM" id="MobiDB-lite"/>
    </source>
</evidence>